<evidence type="ECO:0000259" key="1">
    <source>
        <dbReference type="Pfam" id="PF00534"/>
    </source>
</evidence>
<dbReference type="Proteomes" id="UP000027584">
    <property type="component" value="Unassembled WGS sequence"/>
</dbReference>
<organism evidence="3">
    <name type="scientific">Streptococcus gallolyticus</name>
    <dbReference type="NCBI Taxonomy" id="315405"/>
    <lineage>
        <taxon>Bacteria</taxon>
        <taxon>Bacillati</taxon>
        <taxon>Bacillota</taxon>
        <taxon>Bacilli</taxon>
        <taxon>Lactobacillales</taxon>
        <taxon>Streptococcaceae</taxon>
        <taxon>Streptococcus</taxon>
    </lineage>
</organism>
<gene>
    <name evidence="3" type="ORF">BN963_SGAL_01805</name>
</gene>
<dbReference type="Pfam" id="PF00534">
    <property type="entry name" value="Glycos_transf_1"/>
    <property type="match status" value="1"/>
</dbReference>
<proteinExistence type="predicted"/>
<dbReference type="Pfam" id="PF11997">
    <property type="entry name" value="DUF3492"/>
    <property type="match status" value="1"/>
</dbReference>
<keyword evidence="3" id="KW-0808">Transferase</keyword>
<feature type="domain" description="Glycosyl transferase family 1" evidence="1">
    <location>
        <begin position="286"/>
        <end position="444"/>
    </location>
</feature>
<dbReference type="GO" id="GO:0016757">
    <property type="term" value="F:glycosyltransferase activity"/>
    <property type="evidence" value="ECO:0007669"/>
    <property type="project" value="InterPro"/>
</dbReference>
<evidence type="ECO:0000313" key="3">
    <source>
        <dbReference type="EMBL" id="CDO18605.1"/>
    </source>
</evidence>
<reference evidence="3" key="1">
    <citation type="submission" date="2014-02" db="EMBL/GenBank/DDBJ databases">
        <authorList>
            <person name="Manrique M."/>
        </authorList>
    </citation>
    <scope>NUCLEOTIDE SEQUENCE [LARGE SCALE GENOMIC DNA]</scope>
    <source>
        <strain evidence="3">LMG17956</strain>
    </source>
</reference>
<dbReference type="AlphaFoldDB" id="A0A060RIH8"/>
<evidence type="ECO:0000259" key="2">
    <source>
        <dbReference type="Pfam" id="PF11997"/>
    </source>
</evidence>
<dbReference type="InterPro" id="IPR047691">
    <property type="entry name" value="PelF-like"/>
</dbReference>
<dbReference type="PANTHER" id="PTHR12526:SF608">
    <property type="entry name" value="PELF"/>
    <property type="match status" value="1"/>
</dbReference>
<name>A0A060RIH8_9STRE</name>
<protein>
    <submittedName>
        <fullName evidence="3">Putative glycosyltransferase</fullName>
    </submittedName>
</protein>
<dbReference type="PANTHER" id="PTHR12526">
    <property type="entry name" value="GLYCOSYLTRANSFERASE"/>
    <property type="match status" value="1"/>
</dbReference>
<dbReference type="SUPFAM" id="SSF53756">
    <property type="entry name" value="UDP-Glycosyltransferase/glycogen phosphorylase"/>
    <property type="match status" value="1"/>
</dbReference>
<dbReference type="InterPro" id="IPR001296">
    <property type="entry name" value="Glyco_trans_1"/>
</dbReference>
<accession>A0A060RIH8</accession>
<dbReference type="EMBL" id="CCBC010000199">
    <property type="protein sequence ID" value="CDO18605.1"/>
    <property type="molecule type" value="Genomic_DNA"/>
</dbReference>
<reference evidence="3" key="2">
    <citation type="submission" date="2014-05" db="EMBL/GenBank/DDBJ databases">
        <title>Genome sequence of Streptococcus gallolyticus.</title>
        <authorList>
            <person name="Del Campo R."/>
        </authorList>
    </citation>
    <scope>NUCLEOTIDE SEQUENCE [LARGE SCALE GENOMIC DNA]</scope>
    <source>
        <strain evidence="3">LMG17956</strain>
    </source>
</reference>
<sequence>MRICLILEGCYPYVNGGVSSWMHNYINEMTEHEFVLVTIGANAESRGKFKYELADNVVEVKEVFLDDAFQVSGNSDFKETFNDTERQALKDLLSCQSPDWEVLFDIFNQRQINPTDFLESQLFLELLTEIVEEKHQNQAFADVFHTTRSMLLTVLYLMTQDMPKADVYHSIATGYAGLLASLGSYQHQTPLLLTEHGIYTREREEEILRSDWVLPTMKRQWIQFFYTLSNLIYDKAERVTSLYTQAKFIQEEVGCDIEKCRVISNGIHYDRFSAIPLKEEDGWIDIGAVVRIAPIKDIKTMLYVFYELSRNYPNTRLHILGAVDDEDYNRECHQLIRQLGIKNVIFTGQVNVVEYMENLDFTILTSISEAQPLSVIESMAARRPCVTTDVGCCRELLEGNKDDHLGIAGYCIPPTYRTGLTHAMEKMCSSRQLRLKMGEIAQKRAKTYYLYEMMIQQYRDLYLEVV</sequence>
<dbReference type="InterPro" id="IPR022622">
    <property type="entry name" value="DUF3492"/>
</dbReference>
<dbReference type="Gene3D" id="3.40.50.2000">
    <property type="entry name" value="Glycogen Phosphorylase B"/>
    <property type="match status" value="2"/>
</dbReference>
<comment type="caution">
    <text evidence="3">The sequence shown here is derived from an EMBL/GenBank/DDBJ whole genome shotgun (WGS) entry which is preliminary data.</text>
</comment>
<dbReference type="NCBIfam" id="NF038011">
    <property type="entry name" value="PelF"/>
    <property type="match status" value="1"/>
</dbReference>
<feature type="domain" description="DUF3492" evidence="2">
    <location>
        <begin position="1"/>
        <end position="256"/>
    </location>
</feature>